<feature type="compositionally biased region" description="Polar residues" evidence="1">
    <location>
        <begin position="91"/>
        <end position="106"/>
    </location>
</feature>
<dbReference type="AlphaFoldDB" id="A0A9P9EXD3"/>
<protein>
    <submittedName>
        <fullName evidence="2">Uncharacterized protein</fullName>
    </submittedName>
</protein>
<proteinExistence type="predicted"/>
<reference evidence="2" key="1">
    <citation type="journal article" date="2021" name="Nat. Commun.">
        <title>Genetic determinants of endophytism in the Arabidopsis root mycobiome.</title>
        <authorList>
            <person name="Mesny F."/>
            <person name="Miyauchi S."/>
            <person name="Thiergart T."/>
            <person name="Pickel B."/>
            <person name="Atanasova L."/>
            <person name="Karlsson M."/>
            <person name="Huettel B."/>
            <person name="Barry K.W."/>
            <person name="Haridas S."/>
            <person name="Chen C."/>
            <person name="Bauer D."/>
            <person name="Andreopoulos W."/>
            <person name="Pangilinan J."/>
            <person name="LaButti K."/>
            <person name="Riley R."/>
            <person name="Lipzen A."/>
            <person name="Clum A."/>
            <person name="Drula E."/>
            <person name="Henrissat B."/>
            <person name="Kohler A."/>
            <person name="Grigoriev I.V."/>
            <person name="Martin F.M."/>
            <person name="Hacquard S."/>
        </authorList>
    </citation>
    <scope>NUCLEOTIDE SEQUENCE</scope>
    <source>
        <strain evidence="2">MPI-CAGE-AT-0021</strain>
    </source>
</reference>
<evidence type="ECO:0000313" key="3">
    <source>
        <dbReference type="Proteomes" id="UP000717696"/>
    </source>
</evidence>
<sequence length="289" mass="30629">MTNLTTCSSACALRACMRKLCQPLHHQYVTTTNVIAGGQGGQGGLPAIPNDGTGGPAGSAGYVPTMSVTRRRSERTETLCKRYRTLDVQRNGEQAPSTSVSFNSPPSDAARSRPLRIAWCSLVNISAGTTDSAPNLDGAAHDLIVPSTHDNSTIRRSQSVGTSKTTTSPFFLFLVGTLSRCSQQRQLPNHLATTTSPQQICCTRYVPEYRALGLMTTGDWAGCLGAPPRLPNGIASYGDSLAPGCCAIDKCSLFGRHEAISPQPTYLGCLMLSGAHTVMSGGRRKARLP</sequence>
<accession>A0A9P9EXD3</accession>
<name>A0A9P9EXD3_9HYPO</name>
<gene>
    <name evidence="2" type="ORF">B0J13DRAFT_606687</name>
</gene>
<dbReference type="Proteomes" id="UP000717696">
    <property type="component" value="Unassembled WGS sequence"/>
</dbReference>
<dbReference type="EMBL" id="JAGMUU010000007">
    <property type="protein sequence ID" value="KAH7149575.1"/>
    <property type="molecule type" value="Genomic_DNA"/>
</dbReference>
<keyword evidence="3" id="KW-1185">Reference proteome</keyword>
<evidence type="ECO:0000256" key="1">
    <source>
        <dbReference type="SAM" id="MobiDB-lite"/>
    </source>
</evidence>
<feature type="region of interest" description="Disordered" evidence="1">
    <location>
        <begin position="88"/>
        <end position="108"/>
    </location>
</feature>
<comment type="caution">
    <text evidence="2">The sequence shown here is derived from an EMBL/GenBank/DDBJ whole genome shotgun (WGS) entry which is preliminary data.</text>
</comment>
<evidence type="ECO:0000313" key="2">
    <source>
        <dbReference type="EMBL" id="KAH7149575.1"/>
    </source>
</evidence>
<organism evidence="2 3">
    <name type="scientific">Dactylonectria estremocensis</name>
    <dbReference type="NCBI Taxonomy" id="1079267"/>
    <lineage>
        <taxon>Eukaryota</taxon>
        <taxon>Fungi</taxon>
        <taxon>Dikarya</taxon>
        <taxon>Ascomycota</taxon>
        <taxon>Pezizomycotina</taxon>
        <taxon>Sordariomycetes</taxon>
        <taxon>Hypocreomycetidae</taxon>
        <taxon>Hypocreales</taxon>
        <taxon>Nectriaceae</taxon>
        <taxon>Dactylonectria</taxon>
    </lineage>
</organism>